<dbReference type="PROSITE" id="PS50110">
    <property type="entry name" value="RESPONSE_REGULATORY"/>
    <property type="match status" value="1"/>
</dbReference>
<comment type="caution">
    <text evidence="6">The sequence shown here is derived from an EMBL/GenBank/DDBJ whole genome shotgun (WGS) entry which is preliminary data.</text>
</comment>
<dbReference type="Pfam" id="PF00072">
    <property type="entry name" value="Response_reg"/>
    <property type="match status" value="1"/>
</dbReference>
<name>A0A8B3DCZ8_VIBHA</name>
<keyword evidence="1" id="KW-0902">Two-component regulatory system</keyword>
<feature type="domain" description="Response regulatory" evidence="4">
    <location>
        <begin position="6"/>
        <end position="121"/>
    </location>
</feature>
<dbReference type="GO" id="GO:0032993">
    <property type="term" value="C:protein-DNA complex"/>
    <property type="evidence" value="ECO:0007669"/>
    <property type="project" value="TreeGrafter"/>
</dbReference>
<dbReference type="PANTHER" id="PTHR48111">
    <property type="entry name" value="REGULATOR OF RPOS"/>
    <property type="match status" value="1"/>
</dbReference>
<dbReference type="CDD" id="cd17532">
    <property type="entry name" value="REC_LytTR_AlgR-like"/>
    <property type="match status" value="1"/>
</dbReference>
<accession>A0A8B3DCZ8</accession>
<evidence type="ECO:0000313" key="6">
    <source>
        <dbReference type="EMBL" id="RIW10179.1"/>
    </source>
</evidence>
<dbReference type="EMBL" id="QOUW02000075">
    <property type="protein sequence ID" value="RIW10179.1"/>
    <property type="molecule type" value="Genomic_DNA"/>
</dbReference>
<dbReference type="SUPFAM" id="SSF52172">
    <property type="entry name" value="CheY-like"/>
    <property type="match status" value="1"/>
</dbReference>
<keyword evidence="2" id="KW-0238">DNA-binding</keyword>
<reference evidence="6 7" key="1">
    <citation type="submission" date="2018-08" db="EMBL/GenBank/DDBJ databases">
        <title>Vibrio harveyi strains pathogenic to white snook Centropomus viridis Lockington (1877) and potential probiotic bacteria.</title>
        <authorList>
            <person name="Soto-Rodriguez S."/>
            <person name="Gomez-Gil B."/>
            <person name="Lozano-Olvera R."/>
        </authorList>
    </citation>
    <scope>NUCLEOTIDE SEQUENCE [LARGE SCALE GENOMIC DNA]</scope>
    <source>
        <strain evidence="6 7">CAIM 1508</strain>
    </source>
</reference>
<feature type="modified residue" description="4-aspartylphosphate" evidence="3">
    <location>
        <position position="58"/>
    </location>
</feature>
<dbReference type="SMART" id="SM00448">
    <property type="entry name" value="REC"/>
    <property type="match status" value="1"/>
</dbReference>
<dbReference type="Gene3D" id="2.40.50.1020">
    <property type="entry name" value="LytTr DNA-binding domain"/>
    <property type="match status" value="1"/>
</dbReference>
<dbReference type="PANTHER" id="PTHR48111:SF69">
    <property type="entry name" value="RESPONSE REGULATOR RECEIVER"/>
    <property type="match status" value="1"/>
</dbReference>
<evidence type="ECO:0000259" key="4">
    <source>
        <dbReference type="PROSITE" id="PS50110"/>
    </source>
</evidence>
<dbReference type="InterPro" id="IPR011006">
    <property type="entry name" value="CheY-like_superfamily"/>
</dbReference>
<gene>
    <name evidence="6" type="ORF">DS957_017355</name>
</gene>
<dbReference type="Proteomes" id="UP000253437">
    <property type="component" value="Unassembled WGS sequence"/>
</dbReference>
<dbReference type="Gene3D" id="3.40.50.2300">
    <property type="match status" value="1"/>
</dbReference>
<dbReference type="PROSITE" id="PS50930">
    <property type="entry name" value="HTH_LYTTR"/>
    <property type="match status" value="1"/>
</dbReference>
<sequence length="265" mass="29919">MNTGFTAIIADDEPLLRRHLDKSLAEVWPELEVIAKVADGEQALQAIEQNQPDIAFLDIRMPVLDGMTLAQKLNQLANPPLIVFVTAYDDYAIKAFEQNAADYLLKPISDERLLTTCERVKARLAKREQESSNVQMSSLLEQLQQLSAPQTPQYLQWIKATQGEDIHLIATSDVLYFKAEEKYVSVYAQQGQGQGKVQEYLIRTSLKELIGQLNPVQFWQVHRSSVVQVCKISKVNKDFAGRMFVHVGENKLPVSRASQSLFKGM</sequence>
<dbReference type="GO" id="GO:0006355">
    <property type="term" value="P:regulation of DNA-templated transcription"/>
    <property type="evidence" value="ECO:0007669"/>
    <property type="project" value="TreeGrafter"/>
</dbReference>
<dbReference type="SMART" id="SM00850">
    <property type="entry name" value="LytTR"/>
    <property type="match status" value="1"/>
</dbReference>
<evidence type="ECO:0000256" key="2">
    <source>
        <dbReference type="ARBA" id="ARBA00023125"/>
    </source>
</evidence>
<dbReference type="InterPro" id="IPR039420">
    <property type="entry name" value="WalR-like"/>
</dbReference>
<dbReference type="Pfam" id="PF04397">
    <property type="entry name" value="LytTR"/>
    <property type="match status" value="1"/>
</dbReference>
<dbReference type="AlphaFoldDB" id="A0A8B3DCZ8"/>
<proteinExistence type="predicted"/>
<dbReference type="GO" id="GO:0005829">
    <property type="term" value="C:cytosol"/>
    <property type="evidence" value="ECO:0007669"/>
    <property type="project" value="TreeGrafter"/>
</dbReference>
<evidence type="ECO:0000313" key="7">
    <source>
        <dbReference type="Proteomes" id="UP000253437"/>
    </source>
</evidence>
<organism evidence="6 7">
    <name type="scientific">Vibrio harveyi</name>
    <name type="common">Beneckea harveyi</name>
    <dbReference type="NCBI Taxonomy" id="669"/>
    <lineage>
        <taxon>Bacteria</taxon>
        <taxon>Pseudomonadati</taxon>
        <taxon>Pseudomonadota</taxon>
        <taxon>Gammaproteobacteria</taxon>
        <taxon>Vibrionales</taxon>
        <taxon>Vibrionaceae</taxon>
        <taxon>Vibrio</taxon>
    </lineage>
</organism>
<keyword evidence="3" id="KW-0597">Phosphoprotein</keyword>
<dbReference type="InterPro" id="IPR001789">
    <property type="entry name" value="Sig_transdc_resp-reg_receiver"/>
</dbReference>
<dbReference type="GO" id="GO:0000976">
    <property type="term" value="F:transcription cis-regulatory region binding"/>
    <property type="evidence" value="ECO:0007669"/>
    <property type="project" value="TreeGrafter"/>
</dbReference>
<feature type="domain" description="HTH LytTR-type" evidence="5">
    <location>
        <begin position="158"/>
        <end position="265"/>
    </location>
</feature>
<dbReference type="InterPro" id="IPR007492">
    <property type="entry name" value="LytTR_DNA-bd_dom"/>
</dbReference>
<evidence type="ECO:0000259" key="5">
    <source>
        <dbReference type="PROSITE" id="PS50930"/>
    </source>
</evidence>
<evidence type="ECO:0000256" key="1">
    <source>
        <dbReference type="ARBA" id="ARBA00023012"/>
    </source>
</evidence>
<evidence type="ECO:0000256" key="3">
    <source>
        <dbReference type="PROSITE-ProRule" id="PRU00169"/>
    </source>
</evidence>
<protein>
    <submittedName>
        <fullName evidence="6">Response regulator</fullName>
    </submittedName>
</protein>
<dbReference type="RefSeq" id="WP_114092548.1">
    <property type="nucleotide sequence ID" value="NZ_QOUW02000075.1"/>
</dbReference>
<dbReference type="GO" id="GO:0000156">
    <property type="term" value="F:phosphorelay response regulator activity"/>
    <property type="evidence" value="ECO:0007669"/>
    <property type="project" value="TreeGrafter"/>
</dbReference>